<evidence type="ECO:0000256" key="1">
    <source>
        <dbReference type="ARBA" id="ARBA00005051"/>
    </source>
</evidence>
<dbReference type="GO" id="GO:0046654">
    <property type="term" value="P:tetrahydrofolate biosynthetic process"/>
    <property type="evidence" value="ECO:0007669"/>
    <property type="project" value="UniProtKB-UniPathway"/>
</dbReference>
<keyword evidence="9" id="KW-0289">Folate biosynthesis</keyword>
<feature type="domain" description="7,8-dihydro-6-hydroxymethylpterin-pyrophosphokinase" evidence="13">
    <location>
        <begin position="30"/>
        <end position="41"/>
    </location>
</feature>
<keyword evidence="15" id="KW-1185">Reference proteome</keyword>
<dbReference type="EMBL" id="PTQZ01000002">
    <property type="protein sequence ID" value="PQA52335.1"/>
    <property type="molecule type" value="Genomic_DNA"/>
</dbReference>
<evidence type="ECO:0000256" key="8">
    <source>
        <dbReference type="ARBA" id="ARBA00022840"/>
    </source>
</evidence>
<dbReference type="Proteomes" id="UP000243900">
    <property type="component" value="Unassembled WGS sequence"/>
</dbReference>
<accession>A0A2P6AVH7</accession>
<dbReference type="PANTHER" id="PTHR43071">
    <property type="entry name" value="2-AMINO-4-HYDROXY-6-HYDROXYMETHYLDIHYDROPTERIDINE PYROPHOSPHOKINASE"/>
    <property type="match status" value="1"/>
</dbReference>
<keyword evidence="8" id="KW-0067">ATP-binding</keyword>
<reference evidence="15" key="1">
    <citation type="submission" date="2018-02" db="EMBL/GenBank/DDBJ databases">
        <title>Genome sequencing of Solimonas sp. HR-BB.</title>
        <authorList>
            <person name="Lee Y."/>
            <person name="Jeon C.O."/>
        </authorList>
    </citation>
    <scope>NUCLEOTIDE SEQUENCE [LARGE SCALE GENOMIC DNA]</scope>
    <source>
        <strain evidence="15">HR-E</strain>
    </source>
</reference>
<dbReference type="GO" id="GO:0003848">
    <property type="term" value="F:2-amino-4-hydroxy-6-hydroxymethyldihydropteridine diphosphokinase activity"/>
    <property type="evidence" value="ECO:0007669"/>
    <property type="project" value="UniProtKB-EC"/>
</dbReference>
<dbReference type="GO" id="GO:0005524">
    <property type="term" value="F:ATP binding"/>
    <property type="evidence" value="ECO:0007669"/>
    <property type="project" value="UniProtKB-KW"/>
</dbReference>
<evidence type="ECO:0000313" key="15">
    <source>
        <dbReference type="Proteomes" id="UP000243900"/>
    </source>
</evidence>
<name>A0A2P6AVH7_9GAMM</name>
<comment type="similarity">
    <text evidence="2">Belongs to the HPPK family.</text>
</comment>
<proteinExistence type="inferred from homology"/>
<evidence type="ECO:0000256" key="4">
    <source>
        <dbReference type="ARBA" id="ARBA00016218"/>
    </source>
</evidence>
<evidence type="ECO:0000256" key="5">
    <source>
        <dbReference type="ARBA" id="ARBA00022679"/>
    </source>
</evidence>
<dbReference type="PANTHER" id="PTHR43071:SF1">
    <property type="entry name" value="2-AMINO-4-HYDROXY-6-HYDROXYMETHYLDIHYDROPTERIDINE PYROPHOSPHOKINASE"/>
    <property type="match status" value="1"/>
</dbReference>
<evidence type="ECO:0000259" key="13">
    <source>
        <dbReference type="PROSITE" id="PS00794"/>
    </source>
</evidence>
<dbReference type="OrthoDB" id="9808041at2"/>
<evidence type="ECO:0000256" key="2">
    <source>
        <dbReference type="ARBA" id="ARBA00005810"/>
    </source>
</evidence>
<gene>
    <name evidence="14" type="primary">folK</name>
    <name evidence="14" type="ORF">C5O18_00275</name>
</gene>
<dbReference type="RefSeq" id="WP_105190887.1">
    <property type="nucleotide sequence ID" value="NZ_PTQZ01000002.1"/>
</dbReference>
<dbReference type="InterPro" id="IPR000550">
    <property type="entry name" value="Hppk"/>
</dbReference>
<dbReference type="EC" id="2.7.6.3" evidence="3"/>
<evidence type="ECO:0000313" key="14">
    <source>
        <dbReference type="EMBL" id="PQA52335.1"/>
    </source>
</evidence>
<feature type="non-terminal residue" evidence="14">
    <location>
        <position position="1"/>
    </location>
</feature>
<keyword evidence="6" id="KW-0547">Nucleotide-binding</keyword>
<evidence type="ECO:0000256" key="12">
    <source>
        <dbReference type="ARBA" id="ARBA00033413"/>
    </source>
</evidence>
<evidence type="ECO:0000256" key="3">
    <source>
        <dbReference type="ARBA" id="ARBA00013253"/>
    </source>
</evidence>
<dbReference type="AlphaFoldDB" id="A0A2P6AVH7"/>
<dbReference type="Pfam" id="PF01288">
    <property type="entry name" value="HPPK"/>
    <property type="match status" value="1"/>
</dbReference>
<dbReference type="InterPro" id="IPR035907">
    <property type="entry name" value="Hppk_sf"/>
</dbReference>
<dbReference type="PROSITE" id="PS00794">
    <property type="entry name" value="HPPK"/>
    <property type="match status" value="1"/>
</dbReference>
<evidence type="ECO:0000256" key="9">
    <source>
        <dbReference type="ARBA" id="ARBA00022909"/>
    </source>
</evidence>
<evidence type="ECO:0000256" key="10">
    <source>
        <dbReference type="ARBA" id="ARBA00029409"/>
    </source>
</evidence>
<keyword evidence="7 14" id="KW-0418">Kinase</keyword>
<dbReference type="NCBIfam" id="TIGR01498">
    <property type="entry name" value="folK"/>
    <property type="match status" value="1"/>
</dbReference>
<evidence type="ECO:0000256" key="6">
    <source>
        <dbReference type="ARBA" id="ARBA00022741"/>
    </source>
</evidence>
<dbReference type="GO" id="GO:0046656">
    <property type="term" value="P:folic acid biosynthetic process"/>
    <property type="evidence" value="ECO:0007669"/>
    <property type="project" value="UniProtKB-KW"/>
</dbReference>
<sequence>ALVETRLAPEDLLDLLQGIEQEFGRVRDVRWGARTLDLDLLLYGSEVINTSRLSVPHREMHTRAFVLVPLAEIAADRHIPGQGMVGSLAAALAQDGIAPWPDSRWPTA</sequence>
<comment type="pathway">
    <text evidence="1">Cofactor biosynthesis; tetrahydrofolate biosynthesis; 2-amino-4-hydroxy-6-hydroxymethyl-7,8-dihydropteridine diphosphate from 7,8-dihydroneopterin triphosphate: step 4/4.</text>
</comment>
<comment type="function">
    <text evidence="10">Catalyzes the transfer of pyrophosphate from adenosine triphosphate (ATP) to 6-hydroxymethyl-7,8-dihydropterin, an enzymatic step in folate biosynthesis pathway.</text>
</comment>
<protein>
    <recommendedName>
        <fullName evidence="4">2-amino-4-hydroxy-6-hydroxymethyldihydropteridine pyrophosphokinase</fullName>
        <ecNumber evidence="3">2.7.6.3</ecNumber>
    </recommendedName>
    <alternativeName>
        <fullName evidence="11">6-hydroxymethyl-7,8-dihydropterin pyrophosphokinase</fullName>
    </alternativeName>
    <alternativeName>
        <fullName evidence="12">7,8-dihydro-6-hydroxymethylpterin-pyrophosphokinase</fullName>
    </alternativeName>
</protein>
<dbReference type="SUPFAM" id="SSF55083">
    <property type="entry name" value="6-hydroxymethyl-7,8-dihydropterin pyrophosphokinase, HPPK"/>
    <property type="match status" value="1"/>
</dbReference>
<evidence type="ECO:0000256" key="7">
    <source>
        <dbReference type="ARBA" id="ARBA00022777"/>
    </source>
</evidence>
<evidence type="ECO:0000256" key="11">
    <source>
        <dbReference type="ARBA" id="ARBA00029766"/>
    </source>
</evidence>
<organism evidence="14 15">
    <name type="scientific">Amnimonas aquatica</name>
    <dbReference type="NCBI Taxonomy" id="2094561"/>
    <lineage>
        <taxon>Bacteria</taxon>
        <taxon>Pseudomonadati</taxon>
        <taxon>Pseudomonadota</taxon>
        <taxon>Gammaproteobacteria</taxon>
        <taxon>Moraxellales</taxon>
        <taxon>Moraxellaceae</taxon>
        <taxon>Amnimonas</taxon>
    </lineage>
</organism>
<dbReference type="CDD" id="cd00483">
    <property type="entry name" value="HPPK"/>
    <property type="match status" value="1"/>
</dbReference>
<keyword evidence="5" id="KW-0808">Transferase</keyword>
<dbReference type="GO" id="GO:0016301">
    <property type="term" value="F:kinase activity"/>
    <property type="evidence" value="ECO:0007669"/>
    <property type="project" value="UniProtKB-KW"/>
</dbReference>
<comment type="caution">
    <text evidence="14">The sequence shown here is derived from an EMBL/GenBank/DDBJ whole genome shotgun (WGS) entry which is preliminary data.</text>
</comment>
<dbReference type="UniPathway" id="UPA00077">
    <property type="reaction ID" value="UER00155"/>
</dbReference>
<dbReference type="Gene3D" id="3.30.70.560">
    <property type="entry name" value="7,8-Dihydro-6-hydroxymethylpterin-pyrophosphokinase HPPK"/>
    <property type="match status" value="1"/>
</dbReference>